<gene>
    <name evidence="9" type="ORF">DYB26_012910</name>
    <name evidence="11" type="ORF">DYB28_011911</name>
    <name evidence="10" type="ORF">DYB31_015202</name>
    <name evidence="7" type="ORF">DYB36_004481</name>
    <name evidence="8" type="ORF">DYB38_012242</name>
</gene>
<feature type="domain" description="D-3-phosphoglycerate dehydrogenase ASB" evidence="6">
    <location>
        <begin position="364"/>
        <end position="500"/>
    </location>
</feature>
<dbReference type="SUPFAM" id="SSF52283">
    <property type="entry name" value="Formate/glycerate dehydrogenase catalytic domain-like"/>
    <property type="match status" value="1"/>
</dbReference>
<dbReference type="SUPFAM" id="SSF51735">
    <property type="entry name" value="NAD(P)-binding Rossmann-fold domains"/>
    <property type="match status" value="1"/>
</dbReference>
<organism evidence="7 12">
    <name type="scientific">Aphanomyces astaci</name>
    <name type="common">Crayfish plague agent</name>
    <dbReference type="NCBI Taxonomy" id="112090"/>
    <lineage>
        <taxon>Eukaryota</taxon>
        <taxon>Sar</taxon>
        <taxon>Stramenopiles</taxon>
        <taxon>Oomycota</taxon>
        <taxon>Saprolegniomycetes</taxon>
        <taxon>Saprolegniales</taxon>
        <taxon>Verrucalvaceae</taxon>
        <taxon>Aphanomyces</taxon>
    </lineage>
</organism>
<dbReference type="EMBL" id="QUTE01010253">
    <property type="protein sequence ID" value="RHZ14596.1"/>
    <property type="molecule type" value="Genomic_DNA"/>
</dbReference>
<reference evidence="11 15" key="1">
    <citation type="journal article" date="2018" name="J. Invertebr. Pathol.">
        <title>New genotyping method for the causative agent of crayfish plague (Aphanomyces astaci) based on whole genome data.</title>
        <authorList>
            <person name="Minardi D."/>
            <person name="Studholme D.J."/>
            <person name="van der Giezen M."/>
            <person name="Pretto T."/>
            <person name="Oidtmann B."/>
        </authorList>
    </citation>
    <scope>NUCLEOTIDE SEQUENCE [LARGE SCALE GENOMIC DNA]</scope>
    <source>
        <strain evidence="11 15">KB13</strain>
    </source>
</reference>
<comment type="caution">
    <text evidence="7">The sequence shown here is derived from an EMBL/GenBank/DDBJ whole genome shotgun (WGS) entry which is preliminary data.</text>
</comment>
<dbReference type="Proteomes" id="UP000266196">
    <property type="component" value="Unassembled WGS sequence"/>
</dbReference>
<dbReference type="InterPro" id="IPR045626">
    <property type="entry name" value="PGDH_ASB_dom"/>
</dbReference>
<dbReference type="Proteomes" id="UP000275652">
    <property type="component" value="Unassembled WGS sequence"/>
</dbReference>
<dbReference type="Gene3D" id="3.40.50.720">
    <property type="entry name" value="NAD(P)-binding Rossmann-like Domain"/>
    <property type="match status" value="2"/>
</dbReference>
<name>A0A397B0W1_APHAT</name>
<dbReference type="Proteomes" id="UP000265427">
    <property type="component" value="Unassembled WGS sequence"/>
</dbReference>
<comment type="pathway">
    <text evidence="4">Amino-acid biosynthesis.</text>
</comment>
<evidence type="ECO:0000313" key="16">
    <source>
        <dbReference type="Proteomes" id="UP000286510"/>
    </source>
</evidence>
<dbReference type="Gene3D" id="3.30.1330.90">
    <property type="entry name" value="D-3-phosphoglycerate dehydrogenase, domain 3"/>
    <property type="match status" value="1"/>
</dbReference>
<evidence type="ECO:0000256" key="4">
    <source>
        <dbReference type="ARBA" id="ARBA00029440"/>
    </source>
</evidence>
<evidence type="ECO:0000313" key="9">
    <source>
        <dbReference type="EMBL" id="RHZ08517.1"/>
    </source>
</evidence>
<dbReference type="Proteomes" id="UP000286510">
    <property type="component" value="Unassembled WGS sequence"/>
</dbReference>
<evidence type="ECO:0000256" key="1">
    <source>
        <dbReference type="ARBA" id="ARBA00021582"/>
    </source>
</evidence>
<reference evidence="12 13" key="2">
    <citation type="submission" date="2018-08" db="EMBL/GenBank/DDBJ databases">
        <title>Aphanomyces genome sequencing and annotation.</title>
        <authorList>
            <person name="Minardi D."/>
            <person name="Oidtmann B."/>
            <person name="Van Der Giezen M."/>
            <person name="Studholme D.J."/>
        </authorList>
    </citation>
    <scope>NUCLEOTIDE SEQUENCE [LARGE SCALE GENOMIC DNA]</scope>
    <source>
        <strain evidence="10 14">197901</strain>
        <strain evidence="9 16">FDL457</strain>
        <strain evidence="7 12">Kv</strain>
        <strain evidence="8 13">SA</strain>
    </source>
</reference>
<dbReference type="InterPro" id="IPR029753">
    <property type="entry name" value="D-isomer_DH_CS"/>
</dbReference>
<feature type="domain" description="D-isomer specific 2-hydroxyacid dehydrogenase NAD-binding" evidence="5">
    <location>
        <begin position="147"/>
        <end position="303"/>
    </location>
</feature>
<dbReference type="Gene3D" id="3.30.70.260">
    <property type="match status" value="1"/>
</dbReference>
<evidence type="ECO:0000313" key="7">
    <source>
        <dbReference type="EMBL" id="RHY13525.1"/>
    </source>
</evidence>
<dbReference type="PANTHER" id="PTHR42938">
    <property type="entry name" value="FORMATE DEHYDROGENASE 1"/>
    <property type="match status" value="1"/>
</dbReference>
<dbReference type="Pfam" id="PF02826">
    <property type="entry name" value="2-Hacid_dh_C"/>
    <property type="match status" value="1"/>
</dbReference>
<dbReference type="InterPro" id="IPR036291">
    <property type="entry name" value="NAD(P)-bd_dom_sf"/>
</dbReference>
<dbReference type="PROSITE" id="PS00670">
    <property type="entry name" value="D_2_HYDROXYACID_DH_2"/>
    <property type="match status" value="1"/>
</dbReference>
<evidence type="ECO:0000313" key="8">
    <source>
        <dbReference type="EMBL" id="RHY37307.1"/>
    </source>
</evidence>
<evidence type="ECO:0000256" key="3">
    <source>
        <dbReference type="ARBA" id="ARBA00023002"/>
    </source>
</evidence>
<dbReference type="GO" id="GO:0004617">
    <property type="term" value="F:phosphoglycerate dehydrogenase activity"/>
    <property type="evidence" value="ECO:0007669"/>
    <property type="project" value="TreeGrafter"/>
</dbReference>
<dbReference type="PANTHER" id="PTHR42938:SF22">
    <property type="entry name" value="D-3-PHOSPHOGLYCERATE DEHYDROGENASE"/>
    <property type="match status" value="1"/>
</dbReference>
<dbReference type="SUPFAM" id="SSF143548">
    <property type="entry name" value="Serine metabolism enzymes domain"/>
    <property type="match status" value="1"/>
</dbReference>
<dbReference type="Pfam" id="PF19304">
    <property type="entry name" value="PGDH_inter"/>
    <property type="match status" value="1"/>
</dbReference>
<evidence type="ECO:0000313" key="12">
    <source>
        <dbReference type="Proteomes" id="UP000265427"/>
    </source>
</evidence>
<dbReference type="InterPro" id="IPR006140">
    <property type="entry name" value="D-isomer_DH_NAD-bd"/>
</dbReference>
<dbReference type="EMBL" id="QUTI01030779">
    <property type="protein sequence ID" value="RLO03501.1"/>
    <property type="molecule type" value="Genomic_DNA"/>
</dbReference>
<evidence type="ECO:0000256" key="2">
    <source>
        <dbReference type="ARBA" id="ARBA00022605"/>
    </source>
</evidence>
<accession>A0A397B0W1</accession>
<dbReference type="EMBL" id="QUTF01015804">
    <property type="protein sequence ID" value="RHZ08517.1"/>
    <property type="molecule type" value="Genomic_DNA"/>
</dbReference>
<dbReference type="Proteomes" id="UP000265716">
    <property type="component" value="Unassembled WGS sequence"/>
</dbReference>
<dbReference type="InterPro" id="IPR029009">
    <property type="entry name" value="ASB_dom_sf"/>
</dbReference>
<dbReference type="GO" id="GO:0051287">
    <property type="term" value="F:NAD binding"/>
    <property type="evidence" value="ECO:0007669"/>
    <property type="project" value="InterPro"/>
</dbReference>
<dbReference type="GO" id="GO:0008652">
    <property type="term" value="P:amino acid biosynthetic process"/>
    <property type="evidence" value="ECO:0007669"/>
    <property type="project" value="UniProtKB-KW"/>
</dbReference>
<protein>
    <recommendedName>
        <fullName evidence="1">D-3-phosphoglycerate dehydrogenase</fullName>
    </recommendedName>
</protein>
<dbReference type="EMBL" id="QUSZ01004605">
    <property type="protein sequence ID" value="RHY13525.1"/>
    <property type="molecule type" value="Genomic_DNA"/>
</dbReference>
<dbReference type="VEuPathDB" id="FungiDB:H257_07295"/>
<evidence type="ECO:0000313" key="15">
    <source>
        <dbReference type="Proteomes" id="UP000275652"/>
    </source>
</evidence>
<evidence type="ECO:0000313" key="14">
    <source>
        <dbReference type="Proteomes" id="UP000266196"/>
    </source>
</evidence>
<proteinExistence type="predicted"/>
<evidence type="ECO:0000259" key="6">
    <source>
        <dbReference type="Pfam" id="PF19304"/>
    </source>
</evidence>
<keyword evidence="3" id="KW-0560">Oxidoreductase</keyword>
<evidence type="ECO:0000259" key="5">
    <source>
        <dbReference type="Pfam" id="PF02826"/>
    </source>
</evidence>
<dbReference type="InterPro" id="IPR045865">
    <property type="entry name" value="ACT-like_dom_sf"/>
</dbReference>
<keyword evidence="2" id="KW-0028">Amino-acid biosynthesis</keyword>
<evidence type="ECO:0000313" key="10">
    <source>
        <dbReference type="EMBL" id="RHZ14596.1"/>
    </source>
</evidence>
<sequence length="587" mass="61918">MWHRALRGSVASHRRGISSAVAVTTHKPSFSDNGKRVLCLNVGNLVCIDEFLQHGFTVDEASSHDVLGSLSTFGPSLAQYDALLTDDHTKLPMHEILTHATRLKLIGIPGSQTGHVNLLAATNRGVMVQNIGKKLAGTAAVEAEMVLSLLLHVARKIPQAMAATKRGDGGRDGFLGHELQGKAMGIVGLNETGQLVGELASAMGMHVYAYDPTISTENAASVGVTKCASLTELYGKADVLTFHVPLTGLTRNMFDGAALAQCKPGVTLVSVGGMEGVIDEAILLPALASGQIAGVAVDLSTPSAWSAAIVAHPSVLPATSNSTKANLPARLYKMIAENMCATLDHRAFIGIVNGVFMPLTLVPEMKPFLALGESLGRFLVEILPTPAAIAHVTITTKGGRDIDITAPKARSAIQNAVMKGLLQQQQHRSGGNAATTSLTLLNASVAGMSQGIDVRLTDDLDQDIIQHLNNAIQVQVELQSGEKSVVMGSVFGEEPRIVQVGEYNDFPAFKPQGTMLFFNNEDRPGAITGVLDQLAKSQINIASLGLARQPDKPQALGMLALDSDPADDIVAKLRALQGITNVHVVRL</sequence>
<evidence type="ECO:0000313" key="11">
    <source>
        <dbReference type="EMBL" id="RLO03501.1"/>
    </source>
</evidence>
<dbReference type="EMBL" id="QUTC01012216">
    <property type="protein sequence ID" value="RHY37307.1"/>
    <property type="molecule type" value="Genomic_DNA"/>
</dbReference>
<dbReference type="SUPFAM" id="SSF55021">
    <property type="entry name" value="ACT-like"/>
    <property type="match status" value="1"/>
</dbReference>
<dbReference type="AlphaFoldDB" id="A0A397B0W1"/>
<evidence type="ECO:0000313" key="13">
    <source>
        <dbReference type="Proteomes" id="UP000265716"/>
    </source>
</evidence>